<dbReference type="EMBL" id="CAJNJA010024286">
    <property type="protein sequence ID" value="CAE7524098.1"/>
    <property type="molecule type" value="Genomic_DNA"/>
</dbReference>
<comment type="caution">
    <text evidence="2">The sequence shown here is derived from an EMBL/GenBank/DDBJ whole genome shotgun (WGS) entry which is preliminary data.</text>
</comment>
<dbReference type="AlphaFoldDB" id="A0A812TFC2"/>
<evidence type="ECO:0000313" key="3">
    <source>
        <dbReference type="Proteomes" id="UP000601435"/>
    </source>
</evidence>
<keyword evidence="1" id="KW-0472">Membrane</keyword>
<accession>A0A812TFC2</accession>
<gene>
    <name evidence="2" type="ORF">SNEC2469_LOCUS15004</name>
</gene>
<keyword evidence="3" id="KW-1185">Reference proteome</keyword>
<feature type="transmembrane region" description="Helical" evidence="1">
    <location>
        <begin position="12"/>
        <end position="35"/>
    </location>
</feature>
<proteinExistence type="predicted"/>
<dbReference type="Proteomes" id="UP000601435">
    <property type="component" value="Unassembled WGS sequence"/>
</dbReference>
<keyword evidence="1" id="KW-0812">Transmembrane</keyword>
<dbReference type="OrthoDB" id="417467at2759"/>
<sequence>MANVGMHRHVGFYVRFFTYYLVGCVIFDAFIALMLPMGSNMCSALADPYVLQAGRIFVCSFINATYAFWAIVFILFEVQLVRKVHEQALIIEEGEIAQLLRYGKTADFKALEAR</sequence>
<name>A0A812TFC2_9DINO</name>
<keyword evidence="1" id="KW-1133">Transmembrane helix</keyword>
<evidence type="ECO:0000256" key="1">
    <source>
        <dbReference type="SAM" id="Phobius"/>
    </source>
</evidence>
<feature type="transmembrane region" description="Helical" evidence="1">
    <location>
        <begin position="55"/>
        <end position="76"/>
    </location>
</feature>
<evidence type="ECO:0000313" key="2">
    <source>
        <dbReference type="EMBL" id="CAE7524098.1"/>
    </source>
</evidence>
<reference evidence="2" key="1">
    <citation type="submission" date="2021-02" db="EMBL/GenBank/DDBJ databases">
        <authorList>
            <person name="Dougan E. K."/>
            <person name="Rhodes N."/>
            <person name="Thang M."/>
            <person name="Chan C."/>
        </authorList>
    </citation>
    <scope>NUCLEOTIDE SEQUENCE</scope>
</reference>
<protein>
    <submittedName>
        <fullName evidence="2">Uncharacterized protein</fullName>
    </submittedName>
</protein>
<organism evidence="2 3">
    <name type="scientific">Symbiodinium necroappetens</name>
    <dbReference type="NCBI Taxonomy" id="1628268"/>
    <lineage>
        <taxon>Eukaryota</taxon>
        <taxon>Sar</taxon>
        <taxon>Alveolata</taxon>
        <taxon>Dinophyceae</taxon>
        <taxon>Suessiales</taxon>
        <taxon>Symbiodiniaceae</taxon>
        <taxon>Symbiodinium</taxon>
    </lineage>
</organism>